<organism evidence="1 2">
    <name type="scientific">Cristinia sonorae</name>
    <dbReference type="NCBI Taxonomy" id="1940300"/>
    <lineage>
        <taxon>Eukaryota</taxon>
        <taxon>Fungi</taxon>
        <taxon>Dikarya</taxon>
        <taxon>Basidiomycota</taxon>
        <taxon>Agaricomycotina</taxon>
        <taxon>Agaricomycetes</taxon>
        <taxon>Agaricomycetidae</taxon>
        <taxon>Agaricales</taxon>
        <taxon>Pleurotineae</taxon>
        <taxon>Stephanosporaceae</taxon>
        <taxon>Cristinia</taxon>
    </lineage>
</organism>
<sequence length="323" mass="35369">MTDDNTNTVAFPTVSSVSIPRISSPAHPHSSVQSFTHASALEICDLVYGPTPTSWEAIERFYEPSATYENPFITATSRSVIADIHTLSTQLAQVDIPKPVALLFTLFGMERTGRWREPWFRALRVWSEVGDVCESDSFDGHRKTVVEHTLNILLLPGLHPATFLPSGAATPDHLRSSTSTDLSVPHHSYANPDQHTAIGVRVTIPSPLHLKLPIMTRLSFNDAGRITYHRDLWDVKDLLGLVPGMTLTQWITGRLMAQGIRGLVGIGRSVFGGATNPMQVAVRNSGDEEMGSTPAELYAKSVKSTVLRNQGRIAGRTEHDSLA</sequence>
<comment type="caution">
    <text evidence="1">The sequence shown here is derived from an EMBL/GenBank/DDBJ whole genome shotgun (WGS) entry which is preliminary data.</text>
</comment>
<dbReference type="Proteomes" id="UP000813824">
    <property type="component" value="Unassembled WGS sequence"/>
</dbReference>
<reference evidence="1" key="1">
    <citation type="journal article" date="2021" name="New Phytol.">
        <title>Evolutionary innovations through gain and loss of genes in the ectomycorrhizal Boletales.</title>
        <authorList>
            <person name="Wu G."/>
            <person name="Miyauchi S."/>
            <person name="Morin E."/>
            <person name="Kuo A."/>
            <person name="Drula E."/>
            <person name="Varga T."/>
            <person name="Kohler A."/>
            <person name="Feng B."/>
            <person name="Cao Y."/>
            <person name="Lipzen A."/>
            <person name="Daum C."/>
            <person name="Hundley H."/>
            <person name="Pangilinan J."/>
            <person name="Johnson J."/>
            <person name="Barry K."/>
            <person name="LaButti K."/>
            <person name="Ng V."/>
            <person name="Ahrendt S."/>
            <person name="Min B."/>
            <person name="Choi I.G."/>
            <person name="Park H."/>
            <person name="Plett J.M."/>
            <person name="Magnuson J."/>
            <person name="Spatafora J.W."/>
            <person name="Nagy L.G."/>
            <person name="Henrissat B."/>
            <person name="Grigoriev I.V."/>
            <person name="Yang Z.L."/>
            <person name="Xu J."/>
            <person name="Martin F.M."/>
        </authorList>
    </citation>
    <scope>NUCLEOTIDE SEQUENCE</scope>
    <source>
        <strain evidence="1">KKN 215</strain>
    </source>
</reference>
<gene>
    <name evidence="1" type="ORF">BXZ70DRAFT_975122</name>
</gene>
<keyword evidence="2" id="KW-1185">Reference proteome</keyword>
<evidence type="ECO:0000313" key="2">
    <source>
        <dbReference type="Proteomes" id="UP000813824"/>
    </source>
</evidence>
<protein>
    <submittedName>
        <fullName evidence="1">Uncharacterized protein</fullName>
    </submittedName>
</protein>
<proteinExistence type="predicted"/>
<dbReference type="OrthoDB" id="9995831at2759"/>
<dbReference type="EMBL" id="JAEVFJ010000023">
    <property type="protein sequence ID" value="KAH8096714.1"/>
    <property type="molecule type" value="Genomic_DNA"/>
</dbReference>
<evidence type="ECO:0000313" key="1">
    <source>
        <dbReference type="EMBL" id="KAH8096714.1"/>
    </source>
</evidence>
<name>A0A8K0XNA7_9AGAR</name>
<accession>A0A8K0XNA7</accession>
<dbReference type="AlphaFoldDB" id="A0A8K0XNA7"/>